<dbReference type="SUPFAM" id="SSF54427">
    <property type="entry name" value="NTF2-like"/>
    <property type="match status" value="1"/>
</dbReference>
<accession>A0A6I5RMP9</accession>
<dbReference type="RefSeq" id="WP_163932546.1">
    <property type="nucleotide sequence ID" value="NZ_BMQU01000016.1"/>
</dbReference>
<reference evidence="2 3" key="1">
    <citation type="submission" date="2020-02" db="EMBL/GenBank/DDBJ databases">
        <title>Broccoli isolated Pseudomonas sp.</title>
        <authorList>
            <person name="Fujikawa T."/>
            <person name="Sawada H."/>
        </authorList>
    </citation>
    <scope>NUCLEOTIDE SEQUENCE [LARGE SCALE GENOMIC DNA]</scope>
    <source>
        <strain evidence="2 3">JCM 32154</strain>
    </source>
</reference>
<evidence type="ECO:0000313" key="3">
    <source>
        <dbReference type="Proteomes" id="UP000471751"/>
    </source>
</evidence>
<feature type="domain" description="SnoaL-like" evidence="1">
    <location>
        <begin position="12"/>
        <end position="106"/>
    </location>
</feature>
<evidence type="ECO:0000259" key="1">
    <source>
        <dbReference type="Pfam" id="PF12680"/>
    </source>
</evidence>
<gene>
    <name evidence="2" type="ORF">G3O07_03405</name>
</gene>
<dbReference type="EMBL" id="JAAHBT010000031">
    <property type="protein sequence ID" value="NES08989.1"/>
    <property type="molecule type" value="Genomic_DNA"/>
</dbReference>
<organism evidence="2 3">
    <name type="scientific">Pseudomonas laurentiana</name>
    <dbReference type="NCBI Taxonomy" id="2364649"/>
    <lineage>
        <taxon>Bacteria</taxon>
        <taxon>Pseudomonadati</taxon>
        <taxon>Pseudomonadota</taxon>
        <taxon>Gammaproteobacteria</taxon>
        <taxon>Pseudomonadales</taxon>
        <taxon>Pseudomonadaceae</taxon>
        <taxon>Pseudomonas</taxon>
    </lineage>
</organism>
<keyword evidence="3" id="KW-1185">Reference proteome</keyword>
<sequence length="140" mass="16160">MSTFLQQFAERFAALDRDHLEHLPGLYSSDVCFIDPLHQINGLNALQRYFSELYANVEDLSFQFHGHDTVAEGSGYLRWTMTYRHPRLRSGAPVSVTGCSHLRWADKVYYHRDYFDAGALLYEHVPLLGSVIRGLKRRLA</sequence>
<dbReference type="AlphaFoldDB" id="A0A6I5RMP9"/>
<proteinExistence type="predicted"/>
<dbReference type="InterPro" id="IPR032710">
    <property type="entry name" value="NTF2-like_dom_sf"/>
</dbReference>
<dbReference type="Gene3D" id="3.10.450.50">
    <property type="match status" value="1"/>
</dbReference>
<dbReference type="Proteomes" id="UP000471751">
    <property type="component" value="Unassembled WGS sequence"/>
</dbReference>
<dbReference type="Pfam" id="PF12680">
    <property type="entry name" value="SnoaL_2"/>
    <property type="match status" value="1"/>
</dbReference>
<protein>
    <submittedName>
        <fullName evidence="2">Nuclear transport factor 2 family protein</fullName>
    </submittedName>
</protein>
<name>A0A6I5RMP9_9PSED</name>
<comment type="caution">
    <text evidence="2">The sequence shown here is derived from an EMBL/GenBank/DDBJ whole genome shotgun (WGS) entry which is preliminary data.</text>
</comment>
<evidence type="ECO:0000313" key="2">
    <source>
        <dbReference type="EMBL" id="NES08989.1"/>
    </source>
</evidence>
<dbReference type="InterPro" id="IPR037401">
    <property type="entry name" value="SnoaL-like"/>
</dbReference>